<name>A0A2H3AUF0_9AGAR</name>
<keyword evidence="3" id="KW-1185">Reference proteome</keyword>
<organism evidence="2 3">
    <name type="scientific">Armillaria solidipes</name>
    <dbReference type="NCBI Taxonomy" id="1076256"/>
    <lineage>
        <taxon>Eukaryota</taxon>
        <taxon>Fungi</taxon>
        <taxon>Dikarya</taxon>
        <taxon>Basidiomycota</taxon>
        <taxon>Agaricomycotina</taxon>
        <taxon>Agaricomycetes</taxon>
        <taxon>Agaricomycetidae</taxon>
        <taxon>Agaricales</taxon>
        <taxon>Marasmiineae</taxon>
        <taxon>Physalacriaceae</taxon>
        <taxon>Armillaria</taxon>
    </lineage>
</organism>
<accession>A0A2H3AUF0</accession>
<evidence type="ECO:0000259" key="1">
    <source>
        <dbReference type="Pfam" id="PF20231"/>
    </source>
</evidence>
<dbReference type="InterPro" id="IPR046496">
    <property type="entry name" value="DUF6589"/>
</dbReference>
<feature type="domain" description="DUF6589" evidence="1">
    <location>
        <begin position="12"/>
        <end position="69"/>
    </location>
</feature>
<dbReference type="AlphaFoldDB" id="A0A2H3AUF0"/>
<evidence type="ECO:0000313" key="3">
    <source>
        <dbReference type="Proteomes" id="UP000218334"/>
    </source>
</evidence>
<dbReference type="EMBL" id="KZ293488">
    <property type="protein sequence ID" value="PBK60354.1"/>
    <property type="molecule type" value="Genomic_DNA"/>
</dbReference>
<gene>
    <name evidence="2" type="ORF">ARMSODRAFT_1026634</name>
</gene>
<dbReference type="Pfam" id="PF20231">
    <property type="entry name" value="DUF6589"/>
    <property type="match status" value="1"/>
</dbReference>
<dbReference type="Proteomes" id="UP000218334">
    <property type="component" value="Unassembled WGS sequence"/>
</dbReference>
<sequence>MPESDDVDFCWINTHTKYTSYLLEIVCNFKLESGPNLCQVFFENCLVNPSGIQGHWMAGDQLQEQLQDELYEYI</sequence>
<protein>
    <recommendedName>
        <fullName evidence="1">DUF6589 domain-containing protein</fullName>
    </recommendedName>
</protein>
<proteinExistence type="predicted"/>
<evidence type="ECO:0000313" key="2">
    <source>
        <dbReference type="EMBL" id="PBK60354.1"/>
    </source>
</evidence>
<reference evidence="3" key="1">
    <citation type="journal article" date="2017" name="Nat. Ecol. Evol.">
        <title>Genome expansion and lineage-specific genetic innovations in the forest pathogenic fungi Armillaria.</title>
        <authorList>
            <person name="Sipos G."/>
            <person name="Prasanna A.N."/>
            <person name="Walter M.C."/>
            <person name="O'Connor E."/>
            <person name="Balint B."/>
            <person name="Krizsan K."/>
            <person name="Kiss B."/>
            <person name="Hess J."/>
            <person name="Varga T."/>
            <person name="Slot J."/>
            <person name="Riley R."/>
            <person name="Boka B."/>
            <person name="Rigling D."/>
            <person name="Barry K."/>
            <person name="Lee J."/>
            <person name="Mihaltcheva S."/>
            <person name="LaButti K."/>
            <person name="Lipzen A."/>
            <person name="Waldron R."/>
            <person name="Moloney N.M."/>
            <person name="Sperisen C."/>
            <person name="Kredics L."/>
            <person name="Vagvoelgyi C."/>
            <person name="Patrignani A."/>
            <person name="Fitzpatrick D."/>
            <person name="Nagy I."/>
            <person name="Doyle S."/>
            <person name="Anderson J.B."/>
            <person name="Grigoriev I.V."/>
            <person name="Gueldener U."/>
            <person name="Muensterkoetter M."/>
            <person name="Nagy L.G."/>
        </authorList>
    </citation>
    <scope>NUCLEOTIDE SEQUENCE [LARGE SCALE GENOMIC DNA]</scope>
    <source>
        <strain evidence="3">28-4</strain>
    </source>
</reference>